<evidence type="ECO:0000313" key="2">
    <source>
        <dbReference type="Proteomes" id="UP001244640"/>
    </source>
</evidence>
<comment type="caution">
    <text evidence="1">The sequence shown here is derived from an EMBL/GenBank/DDBJ whole genome shotgun (WGS) entry which is preliminary data.</text>
</comment>
<dbReference type="EMBL" id="JAUTBA010000001">
    <property type="protein sequence ID" value="MDQ1150499.1"/>
    <property type="molecule type" value="Genomic_DNA"/>
</dbReference>
<evidence type="ECO:0000313" key="1">
    <source>
        <dbReference type="EMBL" id="MDQ1150499.1"/>
    </source>
</evidence>
<reference evidence="1 2" key="1">
    <citation type="submission" date="2023-07" db="EMBL/GenBank/DDBJ databases">
        <title>Functional and genomic diversity of the sorghum phyllosphere microbiome.</title>
        <authorList>
            <person name="Shade A."/>
        </authorList>
    </citation>
    <scope>NUCLEOTIDE SEQUENCE [LARGE SCALE GENOMIC DNA]</scope>
    <source>
        <strain evidence="1 2">SORGH_AS_0892</strain>
    </source>
</reference>
<name>A0ABU0U6E5_9SPHI</name>
<proteinExistence type="predicted"/>
<accession>A0ABU0U6E5</accession>
<dbReference type="Proteomes" id="UP001244640">
    <property type="component" value="Unassembled WGS sequence"/>
</dbReference>
<protein>
    <submittedName>
        <fullName evidence="1">Uncharacterized protein</fullName>
    </submittedName>
</protein>
<organism evidence="1 2">
    <name type="scientific">Sphingobacterium zeae</name>
    <dbReference type="NCBI Taxonomy" id="1776859"/>
    <lineage>
        <taxon>Bacteria</taxon>
        <taxon>Pseudomonadati</taxon>
        <taxon>Bacteroidota</taxon>
        <taxon>Sphingobacteriia</taxon>
        <taxon>Sphingobacteriales</taxon>
        <taxon>Sphingobacteriaceae</taxon>
        <taxon>Sphingobacterium</taxon>
    </lineage>
</organism>
<sequence>MHLVGRIHLFRYSGGFYNLFETIEVINSKKLDDTIEAFLLRKFENEPYIYNLPKICKESLVYLVRKRPEFLERIISLETFLNSNDEIIRLLAKHLDLKNFKMIEKFLEDHRSSWRMERMISLSKLELENDKKNPIYIYINKNYPVKTPKVLKSSKSIIQKSKLEEFRRFYLDYEDYYSPELIPFLVHNFEELERQLIESDLKYVKHVLVMILENYNPDNFRIIIDEVSKNRITFSLNQETWFQIELYFNAAYLIGETGLIMQHRDKLLKTLPRIDVSEYQQKDVLQNIIRLIAPITTEDEGIIYNFCIKRTDDMLALSSHTLAEVAIHFKLHLLNPVLLMLIENQKIQIFEKEEVLRAFGSLSKGENDYNALKRIVKLRKYDSSLKDIANAALITNYQDRNAIIWRFNELQKRLRPFDMDFRYNGARPVSEFEREMDRPEFPKCFYGIINDLIYNNMLNLLTFSFSIRNDKLKVRYSNYLQQIVYNYFKTFINTKVLADLKKTVSQFPEVSQTYSFNFHIDELIKDFSSQSKKQEPFITAVHSLNHILKKIYLPVNSNAELREIILNVVNTDIKNLIENEGFYKLAGEVNEKKVGEVTIQKTLKIALEKALMDRGLRKSDIFREVESYDGLKYDYLKYKVSLTL</sequence>
<gene>
    <name evidence="1" type="ORF">QE382_002483</name>
</gene>
<keyword evidence="2" id="KW-1185">Reference proteome</keyword>